<proteinExistence type="predicted"/>
<dbReference type="Proteomes" id="UP000254939">
    <property type="component" value="Unassembled WGS sequence"/>
</dbReference>
<evidence type="ECO:0000313" key="2">
    <source>
        <dbReference type="Proteomes" id="UP000254939"/>
    </source>
</evidence>
<reference evidence="1 2" key="1">
    <citation type="submission" date="2017-03" db="EMBL/GenBank/DDBJ databases">
        <title>Genome analysis of Rhizobial strains effectives or ineffectives for nitrogen fixation isolated from bean seeds.</title>
        <authorList>
            <person name="Peralta H."/>
            <person name="Aguilar-Vera A."/>
            <person name="Mora Y."/>
            <person name="Vargas-Lagunas C."/>
            <person name="Girard L."/>
            <person name="Mora J."/>
        </authorList>
    </citation>
    <scope>NUCLEOTIDE SEQUENCE [LARGE SCALE GENOMIC DNA]</scope>
    <source>
        <strain evidence="1 2">CCGM3</strain>
    </source>
</reference>
<dbReference type="OrthoDB" id="8404663at2"/>
<accession>A0A370KFF8</accession>
<gene>
    <name evidence="1" type="ORF">B5K06_31510</name>
</gene>
<comment type="caution">
    <text evidence="1">The sequence shown here is derived from an EMBL/GenBank/DDBJ whole genome shotgun (WGS) entry which is preliminary data.</text>
</comment>
<evidence type="ECO:0000313" key="1">
    <source>
        <dbReference type="EMBL" id="RDJ03051.1"/>
    </source>
</evidence>
<organism evidence="1 2">
    <name type="scientific">Rhizobium grahamii</name>
    <dbReference type="NCBI Taxonomy" id="1120045"/>
    <lineage>
        <taxon>Bacteria</taxon>
        <taxon>Pseudomonadati</taxon>
        <taxon>Pseudomonadota</taxon>
        <taxon>Alphaproteobacteria</taxon>
        <taxon>Hyphomicrobiales</taxon>
        <taxon>Rhizobiaceae</taxon>
        <taxon>Rhizobium/Agrobacterium group</taxon>
        <taxon>Rhizobium</taxon>
    </lineage>
</organism>
<dbReference type="EMBL" id="NAAC01000045">
    <property type="protein sequence ID" value="RDJ03051.1"/>
    <property type="molecule type" value="Genomic_DNA"/>
</dbReference>
<sequence length="139" mass="15129">MADHTFTRPAGDDTDEELQAHLAQLEAQAAAEGDEAPTRSRRTFEDVQSDISTVRHEIEQLRARLYVISAQAEVAVKSRAEWADASAHAQLGDYPWLKLAGAMTGTFLVARLIKGLPLGPLVTAALPLVAGTIKRKIER</sequence>
<name>A0A370KFF8_9HYPH</name>
<dbReference type="AlphaFoldDB" id="A0A370KFF8"/>
<protein>
    <submittedName>
        <fullName evidence="1">Uncharacterized protein</fullName>
    </submittedName>
</protein>
<dbReference type="RefSeq" id="WP_114715895.1">
    <property type="nucleotide sequence ID" value="NZ_KZ857269.1"/>
</dbReference>